<evidence type="ECO:0000313" key="2">
    <source>
        <dbReference type="EMBL" id="MBY8883153.1"/>
    </source>
</evidence>
<feature type="non-terminal residue" evidence="2">
    <location>
        <position position="96"/>
    </location>
</feature>
<sequence>MIRDPHSTLEVRLTETAGRARAAVHGEIDLGTAPLLQRVLGETLRGAHGGLDVDLDGVDFLDCSGLNVLLRLREEAEETGVPLHVTRMSRAVLRVL</sequence>
<accession>A0ABS7QIZ3</accession>
<protein>
    <submittedName>
        <fullName evidence="2">STAS domain-containing protein</fullName>
    </submittedName>
</protein>
<dbReference type="PANTHER" id="PTHR33495">
    <property type="entry name" value="ANTI-SIGMA FACTOR ANTAGONIST TM_1081-RELATED-RELATED"/>
    <property type="match status" value="1"/>
</dbReference>
<dbReference type="Pfam" id="PF13466">
    <property type="entry name" value="STAS_2"/>
    <property type="match status" value="1"/>
</dbReference>
<reference evidence="2 3" key="1">
    <citation type="submission" date="2021-08" db="EMBL/GenBank/DDBJ databases">
        <title>WGS of actinomycetes from Thailand.</title>
        <authorList>
            <person name="Thawai C."/>
        </authorList>
    </citation>
    <scope>NUCLEOTIDE SEQUENCE [LARGE SCALE GENOMIC DNA]</scope>
    <source>
        <strain evidence="2 3">PLK6-54</strain>
    </source>
</reference>
<keyword evidence="3" id="KW-1185">Reference proteome</keyword>
<dbReference type="EMBL" id="JAINZZ010000118">
    <property type="protein sequence ID" value="MBY8883153.1"/>
    <property type="molecule type" value="Genomic_DNA"/>
</dbReference>
<dbReference type="CDD" id="cd07043">
    <property type="entry name" value="STAS_anti-anti-sigma_factors"/>
    <property type="match status" value="1"/>
</dbReference>
<dbReference type="InterPro" id="IPR058548">
    <property type="entry name" value="MlaB-like_STAS"/>
</dbReference>
<dbReference type="PROSITE" id="PS50801">
    <property type="entry name" value="STAS"/>
    <property type="match status" value="1"/>
</dbReference>
<dbReference type="PANTHER" id="PTHR33495:SF2">
    <property type="entry name" value="ANTI-SIGMA FACTOR ANTAGONIST TM_1081-RELATED"/>
    <property type="match status" value="1"/>
</dbReference>
<gene>
    <name evidence="2" type="ORF">K7862_36785</name>
</gene>
<feature type="domain" description="STAS" evidence="1">
    <location>
        <begin position="9"/>
        <end position="96"/>
    </location>
</feature>
<evidence type="ECO:0000259" key="1">
    <source>
        <dbReference type="PROSITE" id="PS50801"/>
    </source>
</evidence>
<proteinExistence type="predicted"/>
<dbReference type="Proteomes" id="UP000778578">
    <property type="component" value="Unassembled WGS sequence"/>
</dbReference>
<evidence type="ECO:0000313" key="3">
    <source>
        <dbReference type="Proteomes" id="UP000778578"/>
    </source>
</evidence>
<dbReference type="Gene3D" id="3.30.750.24">
    <property type="entry name" value="STAS domain"/>
    <property type="match status" value="1"/>
</dbReference>
<comment type="caution">
    <text evidence="2">The sequence shown here is derived from an EMBL/GenBank/DDBJ whole genome shotgun (WGS) entry which is preliminary data.</text>
</comment>
<dbReference type="InterPro" id="IPR036513">
    <property type="entry name" value="STAS_dom_sf"/>
</dbReference>
<dbReference type="SUPFAM" id="SSF52091">
    <property type="entry name" value="SpoIIaa-like"/>
    <property type="match status" value="1"/>
</dbReference>
<dbReference type="InterPro" id="IPR002645">
    <property type="entry name" value="STAS_dom"/>
</dbReference>
<name>A0ABS7QIZ3_9ACTN</name>
<organism evidence="2 3">
    <name type="scientific">Actinacidiphila acidipaludis</name>
    <dbReference type="NCBI Taxonomy" id="2873382"/>
    <lineage>
        <taxon>Bacteria</taxon>
        <taxon>Bacillati</taxon>
        <taxon>Actinomycetota</taxon>
        <taxon>Actinomycetes</taxon>
        <taxon>Kitasatosporales</taxon>
        <taxon>Streptomycetaceae</taxon>
        <taxon>Actinacidiphila</taxon>
    </lineage>
</organism>